<evidence type="ECO:0000256" key="4">
    <source>
        <dbReference type="ARBA" id="ARBA00022722"/>
    </source>
</evidence>
<evidence type="ECO:0000256" key="5">
    <source>
        <dbReference type="ARBA" id="ARBA00022801"/>
    </source>
</evidence>
<dbReference type="InterPro" id="IPR050535">
    <property type="entry name" value="DNA_Repair-Maintenance_Comp"/>
</dbReference>
<reference evidence="10 11" key="1">
    <citation type="submission" date="2017-05" db="EMBL/GenBank/DDBJ databases">
        <title>Vagococcus spp. assemblies.</title>
        <authorList>
            <person name="Gulvik C.A."/>
        </authorList>
    </citation>
    <scope>NUCLEOTIDE SEQUENCE [LARGE SCALE GENOMIC DNA]</scope>
    <source>
        <strain evidence="10 11">CCUG 41755</strain>
    </source>
</reference>
<dbReference type="RefSeq" id="WP_126831514.1">
    <property type="nucleotide sequence ID" value="NZ_CBCRYB010000001.1"/>
</dbReference>
<evidence type="ECO:0000313" key="10">
    <source>
        <dbReference type="EMBL" id="RSU03304.1"/>
    </source>
</evidence>
<dbReference type="Proteomes" id="UP000287101">
    <property type="component" value="Unassembled WGS sequence"/>
</dbReference>
<name>A0A430A8B5_9ENTE</name>
<feature type="domain" description="Nuclease SbcCD subunit D C-terminal" evidence="9">
    <location>
        <begin position="269"/>
        <end position="361"/>
    </location>
</feature>
<comment type="caution">
    <text evidence="10">The sequence shown here is derived from an EMBL/GenBank/DDBJ whole genome shotgun (WGS) entry which is preliminary data.</text>
</comment>
<comment type="subunit">
    <text evidence="2 7">Heterodimer of SbcC and SbcD.</text>
</comment>
<dbReference type="InterPro" id="IPR026843">
    <property type="entry name" value="SbcD_C"/>
</dbReference>
<dbReference type="OrthoDB" id="9773856at2"/>
<evidence type="ECO:0000256" key="7">
    <source>
        <dbReference type="RuleBase" id="RU363069"/>
    </source>
</evidence>
<dbReference type="InterPro" id="IPR004593">
    <property type="entry name" value="SbcD"/>
</dbReference>
<sequence length="388" mass="44655">MKFLHTADWHIGKKINGFDLLDEQYHAFKKIVEIAKEEAVDGIIIAGDLYDSAIPSVAAVKAFDEMLMTLNIDEEFPIYAISGNHDGANRLNFGNSWLAKNELYLHTKLSEAFTPIETEDTQIFLLPFFDPIDARIYYGDKDSVEMRSINEAMARIVEDMEKLFNPAKKQILVTHFHVIGQKNQEYELTSETTSTVGGLRAVSGQLFENFDYVALGHLHLWQASPDEMIRYSGSPIKFNTKEAKNKKGVYIVDLDNKEEPTRFIEIPPHKDLIVLKGTYEELIAPEFYEKQPEKGTAFFSIKLTTRPTEKNVRQVLNSIYGDILELQYHLESVEGNWSVDALKERTVMNETELIESFYQETMREEGLTARQMKWVEEVFTDIRKGEEK</sequence>
<dbReference type="GO" id="GO:0006260">
    <property type="term" value="P:DNA replication"/>
    <property type="evidence" value="ECO:0007669"/>
    <property type="project" value="UniProtKB-KW"/>
</dbReference>
<dbReference type="GO" id="GO:0006310">
    <property type="term" value="P:DNA recombination"/>
    <property type="evidence" value="ECO:0007669"/>
    <property type="project" value="UniProtKB-KW"/>
</dbReference>
<keyword evidence="5 7" id="KW-0378">Hydrolase</keyword>
<evidence type="ECO:0000256" key="6">
    <source>
        <dbReference type="ARBA" id="ARBA00022839"/>
    </source>
</evidence>
<evidence type="ECO:0000256" key="3">
    <source>
        <dbReference type="ARBA" id="ARBA00013365"/>
    </source>
</evidence>
<evidence type="ECO:0000259" key="9">
    <source>
        <dbReference type="Pfam" id="PF12320"/>
    </source>
</evidence>
<keyword evidence="4 7" id="KW-0540">Nuclease</keyword>
<proteinExistence type="inferred from homology"/>
<dbReference type="Gene3D" id="3.60.21.10">
    <property type="match status" value="1"/>
</dbReference>
<comment type="similarity">
    <text evidence="1 7">Belongs to the SbcD family.</text>
</comment>
<dbReference type="InterPro" id="IPR029052">
    <property type="entry name" value="Metallo-depent_PP-like"/>
</dbReference>
<dbReference type="NCBIfam" id="TIGR00619">
    <property type="entry name" value="sbcd"/>
    <property type="match status" value="1"/>
</dbReference>
<dbReference type="AlphaFoldDB" id="A0A430A8B5"/>
<protein>
    <recommendedName>
        <fullName evidence="3 7">Nuclease SbcCD subunit D</fullName>
    </recommendedName>
</protein>
<evidence type="ECO:0000256" key="1">
    <source>
        <dbReference type="ARBA" id="ARBA00010555"/>
    </source>
</evidence>
<dbReference type="PANTHER" id="PTHR30337">
    <property type="entry name" value="COMPONENT OF ATP-DEPENDENT DSDNA EXONUCLEASE"/>
    <property type="match status" value="1"/>
</dbReference>
<dbReference type="PANTHER" id="PTHR30337:SF0">
    <property type="entry name" value="NUCLEASE SBCCD SUBUNIT D"/>
    <property type="match status" value="1"/>
</dbReference>
<keyword evidence="7" id="KW-0235">DNA replication</keyword>
<comment type="function">
    <text evidence="7">SbcCD cleaves DNA hairpin structures. These structures can inhibit DNA replication and are intermediates in certain DNA recombination reactions. The complex acts as a 3'-&gt;5' double strand exonuclease that can open hairpins. It also has a 5' single-strand endonuclease activity.</text>
</comment>
<evidence type="ECO:0000259" key="8">
    <source>
        <dbReference type="Pfam" id="PF00149"/>
    </source>
</evidence>
<accession>A0A430A8B5</accession>
<keyword evidence="6 7" id="KW-0269">Exonuclease</keyword>
<organism evidence="10 11">
    <name type="scientific">Vagococcus fessus</name>
    <dbReference type="NCBI Taxonomy" id="120370"/>
    <lineage>
        <taxon>Bacteria</taxon>
        <taxon>Bacillati</taxon>
        <taxon>Bacillota</taxon>
        <taxon>Bacilli</taxon>
        <taxon>Lactobacillales</taxon>
        <taxon>Enterococcaceae</taxon>
        <taxon>Vagococcus</taxon>
    </lineage>
</organism>
<dbReference type="SUPFAM" id="SSF56300">
    <property type="entry name" value="Metallo-dependent phosphatases"/>
    <property type="match status" value="1"/>
</dbReference>
<keyword evidence="11" id="KW-1185">Reference proteome</keyword>
<dbReference type="EMBL" id="NGJY01000002">
    <property type="protein sequence ID" value="RSU03304.1"/>
    <property type="molecule type" value="Genomic_DNA"/>
</dbReference>
<keyword evidence="7" id="KW-0233">DNA recombination</keyword>
<evidence type="ECO:0000313" key="11">
    <source>
        <dbReference type="Proteomes" id="UP000287101"/>
    </source>
</evidence>
<dbReference type="InterPro" id="IPR041796">
    <property type="entry name" value="Mre11_N"/>
</dbReference>
<dbReference type="Pfam" id="PF00149">
    <property type="entry name" value="Metallophos"/>
    <property type="match status" value="1"/>
</dbReference>
<dbReference type="GO" id="GO:0008408">
    <property type="term" value="F:3'-5' exonuclease activity"/>
    <property type="evidence" value="ECO:0007669"/>
    <property type="project" value="InterPro"/>
</dbReference>
<dbReference type="CDD" id="cd00840">
    <property type="entry name" value="MPP_Mre11_N"/>
    <property type="match status" value="1"/>
</dbReference>
<dbReference type="Pfam" id="PF12320">
    <property type="entry name" value="SbcD_C"/>
    <property type="match status" value="1"/>
</dbReference>
<evidence type="ECO:0000256" key="2">
    <source>
        <dbReference type="ARBA" id="ARBA00011322"/>
    </source>
</evidence>
<feature type="domain" description="Calcineurin-like phosphoesterase" evidence="8">
    <location>
        <begin position="1"/>
        <end position="219"/>
    </location>
</feature>
<gene>
    <name evidence="7" type="primary">sbcD</name>
    <name evidence="10" type="ORF">CBF31_06205</name>
</gene>
<keyword evidence="7" id="KW-0255">Endonuclease</keyword>
<dbReference type="GO" id="GO:0004519">
    <property type="term" value="F:endonuclease activity"/>
    <property type="evidence" value="ECO:0007669"/>
    <property type="project" value="UniProtKB-KW"/>
</dbReference>
<dbReference type="InterPro" id="IPR004843">
    <property type="entry name" value="Calcineurin-like_PHP"/>
</dbReference>